<accession>A0A3D8R7M7</accession>
<name>A0A3D8R7M7_9HELO</name>
<dbReference type="PANTHER" id="PTHR21974">
    <property type="entry name" value="RE15880P"/>
    <property type="match status" value="1"/>
</dbReference>
<evidence type="ECO:0000256" key="1">
    <source>
        <dbReference type="SAM" id="Coils"/>
    </source>
</evidence>
<protein>
    <submittedName>
        <fullName evidence="2">Uncharacterized protein</fullName>
    </submittedName>
</protein>
<feature type="coiled-coil region" evidence="1">
    <location>
        <begin position="46"/>
        <end position="73"/>
    </location>
</feature>
<comment type="caution">
    <text evidence="2">The sequence shown here is derived from an EMBL/GenBank/DDBJ whole genome shotgun (WGS) entry which is preliminary data.</text>
</comment>
<evidence type="ECO:0000313" key="2">
    <source>
        <dbReference type="EMBL" id="RDW69976.1"/>
    </source>
</evidence>
<dbReference type="EMBL" id="PDLN01000012">
    <property type="protein sequence ID" value="RDW69976.1"/>
    <property type="molecule type" value="Genomic_DNA"/>
</dbReference>
<reference evidence="2 3" key="1">
    <citation type="journal article" date="2018" name="IMA Fungus">
        <title>IMA Genome-F 9: Draft genome sequence of Annulohypoxylon stygium, Aspergillus mulundensis, Berkeleyomyces basicola (syn. Thielaviopsis basicola), Ceratocystis smalleyi, two Cercospora beticola strains, Coleophoma cylindrospora, Fusarium fracticaudum, Phialophora cf. hyalina, and Morchella septimelata.</title>
        <authorList>
            <person name="Wingfield B.D."/>
            <person name="Bills G.F."/>
            <person name="Dong Y."/>
            <person name="Huang W."/>
            <person name="Nel W.J."/>
            <person name="Swalarsk-Parry B.S."/>
            <person name="Vaghefi N."/>
            <person name="Wilken P.M."/>
            <person name="An Z."/>
            <person name="de Beer Z.W."/>
            <person name="De Vos L."/>
            <person name="Chen L."/>
            <person name="Duong T.A."/>
            <person name="Gao Y."/>
            <person name="Hammerbacher A."/>
            <person name="Kikkert J.R."/>
            <person name="Li Y."/>
            <person name="Li H."/>
            <person name="Li K."/>
            <person name="Li Q."/>
            <person name="Liu X."/>
            <person name="Ma X."/>
            <person name="Naidoo K."/>
            <person name="Pethybridge S.J."/>
            <person name="Sun J."/>
            <person name="Steenkamp E.T."/>
            <person name="van der Nest M.A."/>
            <person name="van Wyk S."/>
            <person name="Wingfield M.J."/>
            <person name="Xiong C."/>
            <person name="Yue Q."/>
            <person name="Zhang X."/>
        </authorList>
    </citation>
    <scope>NUCLEOTIDE SEQUENCE [LARGE SCALE GENOMIC DNA]</scope>
    <source>
        <strain evidence="2 3">BP5796</strain>
    </source>
</reference>
<gene>
    <name evidence="2" type="ORF">BP5796_08373</name>
</gene>
<keyword evidence="1" id="KW-0175">Coiled coil</keyword>
<evidence type="ECO:0000313" key="3">
    <source>
        <dbReference type="Proteomes" id="UP000256328"/>
    </source>
</evidence>
<dbReference type="Proteomes" id="UP000256328">
    <property type="component" value="Unassembled WGS sequence"/>
</dbReference>
<dbReference type="OrthoDB" id="2562743at2759"/>
<dbReference type="AlphaFoldDB" id="A0A3D8R7M7"/>
<dbReference type="PANTHER" id="PTHR21974:SF2">
    <property type="entry name" value="RE15880P"/>
    <property type="match status" value="1"/>
</dbReference>
<sequence length="364" mass="41007">MSTMTETTTSTEERILSAANQNTHLLKTLAETDYAPESLKQQQSYVNDLTTQIAHSEKKLKQLSQKVAQEFKDHKKYRDSTMRRLAFKIGRKSEQFSQKAEKEEREYFEAVEQEFKAKRDQESLKQALAMALQQKQELDGVARVNAATQKELDALYAQVFDGPTPEIPGEDEREAAVRDAQAVFDAASWRFSTEQQAHALLLDADKFLQRAVNDINAALDASDLDMWGVGGSFADMQERSSLATAQSHCSQVEMLVAQARRTQPEILGLPPIKIAQGNFMSDVVFDNIFTDMHFHDKIVESKQQVQQAGRVLVGELVKSDCRIEALTGDADAKAVVLKERRRELQEVRASAFERFADGLPKYTP</sequence>
<organism evidence="2 3">
    <name type="scientific">Coleophoma crateriformis</name>
    <dbReference type="NCBI Taxonomy" id="565419"/>
    <lineage>
        <taxon>Eukaryota</taxon>
        <taxon>Fungi</taxon>
        <taxon>Dikarya</taxon>
        <taxon>Ascomycota</taxon>
        <taxon>Pezizomycotina</taxon>
        <taxon>Leotiomycetes</taxon>
        <taxon>Helotiales</taxon>
        <taxon>Dermateaceae</taxon>
        <taxon>Coleophoma</taxon>
    </lineage>
</organism>
<keyword evidence="3" id="KW-1185">Reference proteome</keyword>
<proteinExistence type="predicted"/>